<dbReference type="Proteomes" id="UP000887565">
    <property type="component" value="Unplaced"/>
</dbReference>
<protein>
    <submittedName>
        <fullName evidence="3">Uncharacterized protein</fullName>
    </submittedName>
</protein>
<accession>A0A915KFM0</accession>
<reference evidence="3" key="1">
    <citation type="submission" date="2022-11" db="UniProtKB">
        <authorList>
            <consortium name="WormBaseParasite"/>
        </authorList>
    </citation>
    <scope>IDENTIFICATION</scope>
</reference>
<dbReference type="InterPro" id="IPR004092">
    <property type="entry name" value="Mbt"/>
</dbReference>
<feature type="repeat" description="MBT" evidence="1">
    <location>
        <begin position="1"/>
        <end position="102"/>
    </location>
</feature>
<dbReference type="GO" id="GO:0006355">
    <property type="term" value="P:regulation of DNA-templated transcription"/>
    <property type="evidence" value="ECO:0007669"/>
    <property type="project" value="InterPro"/>
</dbReference>
<proteinExistence type="predicted"/>
<evidence type="ECO:0000313" key="2">
    <source>
        <dbReference type="Proteomes" id="UP000887565"/>
    </source>
</evidence>
<dbReference type="PROSITE" id="PS51079">
    <property type="entry name" value="MBT"/>
    <property type="match status" value="1"/>
</dbReference>
<organism evidence="2 3">
    <name type="scientific">Romanomermis culicivorax</name>
    <name type="common">Nematode worm</name>
    <dbReference type="NCBI Taxonomy" id="13658"/>
    <lineage>
        <taxon>Eukaryota</taxon>
        <taxon>Metazoa</taxon>
        <taxon>Ecdysozoa</taxon>
        <taxon>Nematoda</taxon>
        <taxon>Enoplea</taxon>
        <taxon>Dorylaimia</taxon>
        <taxon>Mermithida</taxon>
        <taxon>Mermithoidea</taxon>
        <taxon>Mermithidae</taxon>
        <taxon>Romanomermis</taxon>
    </lineage>
</organism>
<keyword evidence="2" id="KW-1185">Reference proteome</keyword>
<dbReference type="Pfam" id="PF02820">
    <property type="entry name" value="MBT"/>
    <property type="match status" value="1"/>
</dbReference>
<dbReference type="WBParaSite" id="nRc.2.0.1.t36764-RA">
    <property type="protein sequence ID" value="nRc.2.0.1.t36764-RA"/>
    <property type="gene ID" value="nRc.2.0.1.g36764"/>
</dbReference>
<evidence type="ECO:0000256" key="1">
    <source>
        <dbReference type="PROSITE-ProRule" id="PRU00459"/>
    </source>
</evidence>
<dbReference type="AlphaFoldDB" id="A0A915KFM0"/>
<name>A0A915KFM0_ROMCU</name>
<dbReference type="SUPFAM" id="SSF63748">
    <property type="entry name" value="Tudor/PWWP/MBT"/>
    <property type="match status" value="1"/>
</dbReference>
<dbReference type="GO" id="GO:0005634">
    <property type="term" value="C:nucleus"/>
    <property type="evidence" value="ECO:0007669"/>
    <property type="project" value="InterPro"/>
</dbReference>
<sequence>TPAPSRNVDLVDSEDHSNYDQLIYSQIEKNAKFQIGMKLEAIDVYNVFNSITAATVRRLFRNGQMEIVYDGSPSDGIIVDDRSDYIFPVAYCQSQNIQMSKPDNFAKKTAFNWSDYFKQTNSEGASFVYFKK</sequence>
<dbReference type="Gene3D" id="2.30.30.140">
    <property type="match status" value="1"/>
</dbReference>
<dbReference type="SMART" id="SM00561">
    <property type="entry name" value="MBT"/>
    <property type="match status" value="1"/>
</dbReference>
<evidence type="ECO:0000313" key="3">
    <source>
        <dbReference type="WBParaSite" id="nRc.2.0.1.t36764-RA"/>
    </source>
</evidence>